<dbReference type="GO" id="GO:0051082">
    <property type="term" value="F:unfolded protein binding"/>
    <property type="evidence" value="ECO:0007669"/>
    <property type="project" value="TreeGrafter"/>
</dbReference>
<keyword evidence="10 12" id="KW-0472">Membrane</keyword>
<dbReference type="Pfam" id="PF12271">
    <property type="entry name" value="Chs7"/>
    <property type="match status" value="1"/>
</dbReference>
<evidence type="ECO:0000313" key="14">
    <source>
        <dbReference type="Proteomes" id="UP000193498"/>
    </source>
</evidence>
<feature type="transmembrane region" description="Helical" evidence="12">
    <location>
        <begin position="167"/>
        <end position="187"/>
    </location>
</feature>
<keyword evidence="6 12" id="KW-0812">Transmembrane</keyword>
<dbReference type="EMBL" id="MCFE01000028">
    <property type="protein sequence ID" value="ORY05129.1"/>
    <property type="molecule type" value="Genomic_DNA"/>
</dbReference>
<gene>
    <name evidence="13" type="ORF">K493DRAFT_311123</name>
</gene>
<evidence type="ECO:0000256" key="3">
    <source>
        <dbReference type="ARBA" id="ARBA00009274"/>
    </source>
</evidence>
<keyword evidence="7" id="KW-0256">Endoplasmic reticulum</keyword>
<reference evidence="13 14" key="1">
    <citation type="submission" date="2016-07" db="EMBL/GenBank/DDBJ databases">
        <title>Pervasive Adenine N6-methylation of Active Genes in Fungi.</title>
        <authorList>
            <consortium name="DOE Joint Genome Institute"/>
            <person name="Mondo S.J."/>
            <person name="Dannebaum R.O."/>
            <person name="Kuo R.C."/>
            <person name="Labutti K."/>
            <person name="Haridas S."/>
            <person name="Kuo A."/>
            <person name="Salamov A."/>
            <person name="Ahrendt S.R."/>
            <person name="Lipzen A."/>
            <person name="Sullivan W."/>
            <person name="Andreopoulos W.B."/>
            <person name="Clum A."/>
            <person name="Lindquist E."/>
            <person name="Daum C."/>
            <person name="Ramamoorthy G.K."/>
            <person name="Gryganskyi A."/>
            <person name="Culley D."/>
            <person name="Magnuson J.K."/>
            <person name="James T.Y."/>
            <person name="O'Malley M.A."/>
            <person name="Stajich J.E."/>
            <person name="Spatafora J.W."/>
            <person name="Visel A."/>
            <person name="Grigoriev I.V."/>
        </authorList>
    </citation>
    <scope>NUCLEOTIDE SEQUENCE [LARGE SCALE GENOMIC DNA]</scope>
    <source>
        <strain evidence="13 14">CBS 931.73</strain>
    </source>
</reference>
<dbReference type="GO" id="GO:0015031">
    <property type="term" value="P:protein transport"/>
    <property type="evidence" value="ECO:0007669"/>
    <property type="project" value="UniProtKB-KW"/>
</dbReference>
<feature type="transmembrane region" description="Helical" evidence="12">
    <location>
        <begin position="199"/>
        <end position="219"/>
    </location>
</feature>
<evidence type="ECO:0000256" key="12">
    <source>
        <dbReference type="SAM" id="Phobius"/>
    </source>
</evidence>
<dbReference type="GO" id="GO:0071555">
    <property type="term" value="P:cell wall organization"/>
    <property type="evidence" value="ECO:0007669"/>
    <property type="project" value="UniProtKB-KW"/>
</dbReference>
<feature type="transmembrane region" description="Helical" evidence="12">
    <location>
        <begin position="64"/>
        <end position="89"/>
    </location>
</feature>
<dbReference type="InterPro" id="IPR022057">
    <property type="entry name" value="Chs7"/>
</dbReference>
<evidence type="ECO:0000256" key="9">
    <source>
        <dbReference type="ARBA" id="ARBA00022989"/>
    </source>
</evidence>
<comment type="subcellular location">
    <subcellularLocation>
        <location evidence="1">Endomembrane system</location>
        <topology evidence="1">Multi-pass membrane protein</topology>
    </subcellularLocation>
    <subcellularLocation>
        <location evidence="2">Endoplasmic reticulum membrane</location>
    </subcellularLocation>
</comment>
<evidence type="ECO:0000256" key="11">
    <source>
        <dbReference type="ARBA" id="ARBA00023316"/>
    </source>
</evidence>
<evidence type="ECO:0000256" key="10">
    <source>
        <dbReference type="ARBA" id="ARBA00023136"/>
    </source>
</evidence>
<sequence>MFETAANVVYGAAMIMTLIMIYHVKTKYTAVGRKEMAMFFGLYFLSTLTEILLISSSIPIASPVYPWIAALQMGLISGTIWCLFINGLISFQFFEDGTKKSLWAFCISTMAVIAGVLTISIFTFESPNHRTYQTILWFFYFVFNGACILLYLISQLIFLLKIMRDRWALGCLLSATLFFCIGQLILYTASNSLCKLADHYIDGVFFGALCTLLAVMMLYKYWDSITREDLEFSVGSPSLPDWSVDKKGYSYA</sequence>
<comment type="caution">
    <text evidence="13">The sequence shown here is derived from an EMBL/GenBank/DDBJ whole genome shotgun (WGS) entry which is preliminary data.</text>
</comment>
<name>A0A1Y1Z4F1_9FUNG</name>
<dbReference type="GO" id="GO:0005789">
    <property type="term" value="C:endoplasmic reticulum membrane"/>
    <property type="evidence" value="ECO:0007669"/>
    <property type="project" value="UniProtKB-SubCell"/>
</dbReference>
<dbReference type="Proteomes" id="UP000193498">
    <property type="component" value="Unassembled WGS sequence"/>
</dbReference>
<evidence type="ECO:0000256" key="8">
    <source>
        <dbReference type="ARBA" id="ARBA00022927"/>
    </source>
</evidence>
<feature type="transmembrane region" description="Helical" evidence="12">
    <location>
        <begin position="6"/>
        <end position="24"/>
    </location>
</feature>
<dbReference type="InParanoid" id="A0A1Y1Z4F1"/>
<keyword evidence="5" id="KW-0813">Transport</keyword>
<dbReference type="GO" id="GO:0006457">
    <property type="term" value="P:protein folding"/>
    <property type="evidence" value="ECO:0007669"/>
    <property type="project" value="TreeGrafter"/>
</dbReference>
<comment type="similarity">
    <text evidence="3">Belongs to the CHS7 family.</text>
</comment>
<evidence type="ECO:0000256" key="1">
    <source>
        <dbReference type="ARBA" id="ARBA00004127"/>
    </source>
</evidence>
<keyword evidence="9 12" id="KW-1133">Transmembrane helix</keyword>
<keyword evidence="14" id="KW-1185">Reference proteome</keyword>
<evidence type="ECO:0000313" key="13">
    <source>
        <dbReference type="EMBL" id="ORY05129.1"/>
    </source>
</evidence>
<organism evidence="13 14">
    <name type="scientific">Basidiobolus meristosporus CBS 931.73</name>
    <dbReference type="NCBI Taxonomy" id="1314790"/>
    <lineage>
        <taxon>Eukaryota</taxon>
        <taxon>Fungi</taxon>
        <taxon>Fungi incertae sedis</taxon>
        <taxon>Zoopagomycota</taxon>
        <taxon>Entomophthoromycotina</taxon>
        <taxon>Basidiobolomycetes</taxon>
        <taxon>Basidiobolales</taxon>
        <taxon>Basidiobolaceae</taxon>
        <taxon>Basidiobolus</taxon>
    </lineage>
</organism>
<keyword evidence="11" id="KW-0961">Cell wall biogenesis/degradation</keyword>
<feature type="transmembrane region" description="Helical" evidence="12">
    <location>
        <begin position="135"/>
        <end position="160"/>
    </location>
</feature>
<dbReference type="PANTHER" id="PTHR35329:SF2">
    <property type="entry name" value="CHITIN SYNTHASE EXPORT CHAPERONE"/>
    <property type="match status" value="1"/>
</dbReference>
<dbReference type="PANTHER" id="PTHR35329">
    <property type="entry name" value="CHITIN SYNTHASE EXPORT CHAPERONE"/>
    <property type="match status" value="1"/>
</dbReference>
<evidence type="ECO:0000256" key="5">
    <source>
        <dbReference type="ARBA" id="ARBA00022448"/>
    </source>
</evidence>
<evidence type="ECO:0000256" key="6">
    <source>
        <dbReference type="ARBA" id="ARBA00022692"/>
    </source>
</evidence>
<proteinExistence type="inferred from homology"/>
<feature type="transmembrane region" description="Helical" evidence="12">
    <location>
        <begin position="36"/>
        <end position="58"/>
    </location>
</feature>
<evidence type="ECO:0000256" key="2">
    <source>
        <dbReference type="ARBA" id="ARBA00004586"/>
    </source>
</evidence>
<evidence type="ECO:0000256" key="7">
    <source>
        <dbReference type="ARBA" id="ARBA00022824"/>
    </source>
</evidence>
<dbReference type="AlphaFoldDB" id="A0A1Y1Z4F1"/>
<accession>A0A1Y1Z4F1</accession>
<protein>
    <recommendedName>
        <fullName evidence="4">Chitin synthase export chaperone</fullName>
    </recommendedName>
</protein>
<keyword evidence="8" id="KW-0653">Protein transport</keyword>
<dbReference type="OrthoDB" id="2189463at2759"/>
<dbReference type="STRING" id="1314790.A0A1Y1Z4F1"/>
<feature type="transmembrane region" description="Helical" evidence="12">
    <location>
        <begin position="101"/>
        <end position="123"/>
    </location>
</feature>
<evidence type="ECO:0000256" key="4">
    <source>
        <dbReference type="ARBA" id="ARBA00018354"/>
    </source>
</evidence>